<dbReference type="PANTHER" id="PTHR13605">
    <property type="entry name" value="ER MEMBRANE PROTEIN COMPLEX SUBUNIT 7"/>
    <property type="match status" value="1"/>
</dbReference>
<dbReference type="AlphaFoldDB" id="A0A0C3BKU3"/>
<reference evidence="14" key="2">
    <citation type="submission" date="2015-01" db="EMBL/GenBank/DDBJ databases">
        <title>Evolutionary Origins and Diversification of the Mycorrhizal Mutualists.</title>
        <authorList>
            <consortium name="DOE Joint Genome Institute"/>
            <consortium name="Mycorrhizal Genomics Consortium"/>
            <person name="Kohler A."/>
            <person name="Kuo A."/>
            <person name="Nagy L.G."/>
            <person name="Floudas D."/>
            <person name="Copeland A."/>
            <person name="Barry K.W."/>
            <person name="Cichocki N."/>
            <person name="Veneault-Fourrey C."/>
            <person name="LaButti K."/>
            <person name="Lindquist E.A."/>
            <person name="Lipzen A."/>
            <person name="Lundell T."/>
            <person name="Morin E."/>
            <person name="Murat C."/>
            <person name="Riley R."/>
            <person name="Ohm R."/>
            <person name="Sun H."/>
            <person name="Tunlid A."/>
            <person name="Henrissat B."/>
            <person name="Grigoriev I.V."/>
            <person name="Hibbett D.S."/>
            <person name="Martin F."/>
        </authorList>
    </citation>
    <scope>NUCLEOTIDE SEQUENCE [LARGE SCALE GENOMIC DNA]</scope>
    <source>
        <strain evidence="14">MAFF 305830</strain>
    </source>
</reference>
<evidence type="ECO:0000256" key="7">
    <source>
        <dbReference type="ARBA" id="ARBA00023277"/>
    </source>
</evidence>
<dbReference type="GO" id="GO:0030246">
    <property type="term" value="F:carbohydrate binding"/>
    <property type="evidence" value="ECO:0007669"/>
    <property type="project" value="InterPro"/>
</dbReference>
<reference evidence="13 14" key="1">
    <citation type="submission" date="2014-04" db="EMBL/GenBank/DDBJ databases">
        <authorList>
            <consortium name="DOE Joint Genome Institute"/>
            <person name="Kuo A."/>
            <person name="Zuccaro A."/>
            <person name="Kohler A."/>
            <person name="Nagy L.G."/>
            <person name="Floudas D."/>
            <person name="Copeland A."/>
            <person name="Barry K.W."/>
            <person name="Cichocki N."/>
            <person name="Veneault-Fourrey C."/>
            <person name="LaButti K."/>
            <person name="Lindquist E.A."/>
            <person name="Lipzen A."/>
            <person name="Lundell T."/>
            <person name="Morin E."/>
            <person name="Murat C."/>
            <person name="Sun H."/>
            <person name="Tunlid A."/>
            <person name="Henrissat B."/>
            <person name="Grigoriev I.V."/>
            <person name="Hibbett D.S."/>
            <person name="Martin F."/>
            <person name="Nordberg H.P."/>
            <person name="Cantor M.N."/>
            <person name="Hua S.X."/>
        </authorList>
    </citation>
    <scope>NUCLEOTIDE SEQUENCE [LARGE SCALE GENOMIC DNA]</scope>
    <source>
        <strain evidence="13 14">MAFF 305830</strain>
    </source>
</reference>
<dbReference type="InterPro" id="IPR019008">
    <property type="entry name" value="Beta_sandwich_EMC7"/>
</dbReference>
<dbReference type="Pfam" id="PF09430">
    <property type="entry name" value="EMC7_beta-sandw"/>
    <property type="match status" value="1"/>
</dbReference>
<evidence type="ECO:0000256" key="5">
    <source>
        <dbReference type="ARBA" id="ARBA00022989"/>
    </source>
</evidence>
<dbReference type="GO" id="GO:0072546">
    <property type="term" value="C:EMC complex"/>
    <property type="evidence" value="ECO:0007669"/>
    <property type="project" value="TreeGrafter"/>
</dbReference>
<evidence type="ECO:0000313" key="14">
    <source>
        <dbReference type="Proteomes" id="UP000054097"/>
    </source>
</evidence>
<evidence type="ECO:0000313" key="13">
    <source>
        <dbReference type="EMBL" id="KIM32649.1"/>
    </source>
</evidence>
<protein>
    <recommendedName>
        <fullName evidence="12">ER membrane protein complex subunit 7 beta-sandwich domain-containing protein</fullName>
    </recommendedName>
</protein>
<organism evidence="13 14">
    <name type="scientific">Serendipita vermifera MAFF 305830</name>
    <dbReference type="NCBI Taxonomy" id="933852"/>
    <lineage>
        <taxon>Eukaryota</taxon>
        <taxon>Fungi</taxon>
        <taxon>Dikarya</taxon>
        <taxon>Basidiomycota</taxon>
        <taxon>Agaricomycotina</taxon>
        <taxon>Agaricomycetes</taxon>
        <taxon>Sebacinales</taxon>
        <taxon>Serendipitaceae</taxon>
        <taxon>Serendipita</taxon>
    </lineage>
</organism>
<comment type="similarity">
    <text evidence="2">Belongs to the EMC7 family.</text>
</comment>
<name>A0A0C3BKU3_SERVB</name>
<keyword evidence="6 10" id="KW-0472">Membrane</keyword>
<keyword evidence="14" id="KW-1185">Reference proteome</keyword>
<dbReference type="OrthoDB" id="27095at2759"/>
<evidence type="ECO:0000256" key="9">
    <source>
        <dbReference type="SAM" id="MobiDB-lite"/>
    </source>
</evidence>
<dbReference type="SUPFAM" id="SSF49452">
    <property type="entry name" value="Starch-binding domain-like"/>
    <property type="match status" value="1"/>
</dbReference>
<evidence type="ECO:0000256" key="11">
    <source>
        <dbReference type="SAM" id="SignalP"/>
    </source>
</evidence>
<evidence type="ECO:0000256" key="6">
    <source>
        <dbReference type="ARBA" id="ARBA00023136"/>
    </source>
</evidence>
<dbReference type="Proteomes" id="UP000054097">
    <property type="component" value="Unassembled WGS sequence"/>
</dbReference>
<evidence type="ECO:0000256" key="4">
    <source>
        <dbReference type="ARBA" id="ARBA00022729"/>
    </source>
</evidence>
<feature type="signal peptide" evidence="11">
    <location>
        <begin position="1"/>
        <end position="21"/>
    </location>
</feature>
<keyword evidence="5 10" id="KW-1133">Transmembrane helix</keyword>
<keyword evidence="4 11" id="KW-0732">Signal</keyword>
<sequence>MVHFHVRLAYLIGSLAALIQAVDIKGTIVPNEILKDIKSLGATKVVLDDGRRSGAVTRNGHFHIPHVEPGTYILQVLAPQYHFEPLRIDVLESSDLPEVRSYTPGTPLDPPSMFTLPYPLTLQARRKLDFFVPEASFNILGMLQNPMMLMMGVTALAVLGLPYMLKNLDPETMKDINESQQMMAKMQNNLDLSSGLSGLLSSAAQAAQGEVGSGPKPASNNKGKAKRR</sequence>
<gene>
    <name evidence="13" type="ORF">M408DRAFT_184612</name>
</gene>
<dbReference type="InterPro" id="IPR013784">
    <property type="entry name" value="Carb-bd-like_fold"/>
</dbReference>
<feature type="domain" description="ER membrane protein complex subunit 7 beta-sandwich" evidence="12">
    <location>
        <begin position="41"/>
        <end position="150"/>
    </location>
</feature>
<accession>A0A0C3BKU3</accession>
<evidence type="ECO:0000259" key="12">
    <source>
        <dbReference type="Pfam" id="PF09430"/>
    </source>
</evidence>
<dbReference type="HOGENOM" id="CLU_073620_3_0_1"/>
<keyword evidence="8" id="KW-0624">Polysaccharide degradation</keyword>
<dbReference type="EMBL" id="KN824279">
    <property type="protein sequence ID" value="KIM32649.1"/>
    <property type="molecule type" value="Genomic_DNA"/>
</dbReference>
<feature type="chain" id="PRO_5002175731" description="ER membrane protein complex subunit 7 beta-sandwich domain-containing protein" evidence="11">
    <location>
        <begin position="22"/>
        <end position="228"/>
    </location>
</feature>
<evidence type="ECO:0000256" key="3">
    <source>
        <dbReference type="ARBA" id="ARBA00022692"/>
    </source>
</evidence>
<keyword evidence="7" id="KW-0119">Carbohydrate metabolism</keyword>
<feature type="transmembrane region" description="Helical" evidence="10">
    <location>
        <begin position="147"/>
        <end position="165"/>
    </location>
</feature>
<comment type="subcellular location">
    <subcellularLocation>
        <location evidence="1">Membrane</location>
        <topology evidence="1">Single-pass membrane protein</topology>
    </subcellularLocation>
</comment>
<dbReference type="InterPro" id="IPR039163">
    <property type="entry name" value="EMC7"/>
</dbReference>
<evidence type="ECO:0000256" key="1">
    <source>
        <dbReference type="ARBA" id="ARBA00004167"/>
    </source>
</evidence>
<dbReference type="GO" id="GO:0000272">
    <property type="term" value="P:polysaccharide catabolic process"/>
    <property type="evidence" value="ECO:0007669"/>
    <property type="project" value="UniProtKB-KW"/>
</dbReference>
<dbReference type="PANTHER" id="PTHR13605:SF4">
    <property type="entry name" value="ER MEMBRANE PROTEIN COMPLEX SUBUNIT 7"/>
    <property type="match status" value="1"/>
</dbReference>
<evidence type="ECO:0000256" key="2">
    <source>
        <dbReference type="ARBA" id="ARBA00008880"/>
    </source>
</evidence>
<proteinExistence type="inferred from homology"/>
<feature type="region of interest" description="Disordered" evidence="9">
    <location>
        <begin position="204"/>
        <end position="228"/>
    </location>
</feature>
<evidence type="ECO:0000256" key="10">
    <source>
        <dbReference type="SAM" id="Phobius"/>
    </source>
</evidence>
<keyword evidence="3 10" id="KW-0812">Transmembrane</keyword>
<dbReference type="STRING" id="933852.A0A0C3BKU3"/>
<evidence type="ECO:0000256" key="8">
    <source>
        <dbReference type="ARBA" id="ARBA00023326"/>
    </source>
</evidence>